<dbReference type="InParanoid" id="H1YYC0"/>
<dbReference type="PANTHER" id="PTHR36449">
    <property type="entry name" value="ACETYLTRANSFERASE-RELATED"/>
    <property type="match status" value="1"/>
</dbReference>
<evidence type="ECO:0000256" key="5">
    <source>
        <dbReference type="ARBA" id="ARBA00049880"/>
    </source>
</evidence>
<keyword evidence="4" id="KW-0012">Acyltransferase</keyword>
<keyword evidence="2" id="KW-1277">Toxin-antitoxin system</keyword>
<dbReference type="STRING" id="937775.Metlim_0062"/>
<dbReference type="GO" id="GO:0016747">
    <property type="term" value="F:acyltransferase activity, transferring groups other than amino-acyl groups"/>
    <property type="evidence" value="ECO:0007669"/>
    <property type="project" value="InterPro"/>
</dbReference>
<comment type="catalytic activity">
    <reaction evidence="5">
        <text>glycyl-tRNA(Gly) + acetyl-CoA = N-acetylglycyl-tRNA(Gly) + CoA + H(+)</text>
        <dbReference type="Rhea" id="RHEA:81867"/>
        <dbReference type="Rhea" id="RHEA-COMP:9683"/>
        <dbReference type="Rhea" id="RHEA-COMP:19766"/>
        <dbReference type="ChEBI" id="CHEBI:15378"/>
        <dbReference type="ChEBI" id="CHEBI:57287"/>
        <dbReference type="ChEBI" id="CHEBI:57288"/>
        <dbReference type="ChEBI" id="CHEBI:78522"/>
        <dbReference type="ChEBI" id="CHEBI:232036"/>
    </reaction>
</comment>
<evidence type="ECO:0000313" key="7">
    <source>
        <dbReference type="EMBL" id="EHQ34215.1"/>
    </source>
</evidence>
<proteinExistence type="predicted"/>
<evidence type="ECO:0000256" key="2">
    <source>
        <dbReference type="ARBA" id="ARBA00022649"/>
    </source>
</evidence>
<gene>
    <name evidence="7" type="ORF">Metlim_0062</name>
</gene>
<dbReference type="InterPro" id="IPR000182">
    <property type="entry name" value="GNAT_dom"/>
</dbReference>
<dbReference type="HOGENOM" id="CLU_101288_2_2_2"/>
<dbReference type="RefSeq" id="WP_004075795.1">
    <property type="nucleotide sequence ID" value="NZ_CM001436.1"/>
</dbReference>
<evidence type="ECO:0000256" key="3">
    <source>
        <dbReference type="ARBA" id="ARBA00022679"/>
    </source>
</evidence>
<dbReference type="AlphaFoldDB" id="H1YYC0"/>
<dbReference type="Pfam" id="PF13508">
    <property type="entry name" value="Acetyltransf_7"/>
    <property type="match status" value="1"/>
</dbReference>
<dbReference type="SUPFAM" id="SSF55729">
    <property type="entry name" value="Acyl-CoA N-acyltransferases (Nat)"/>
    <property type="match status" value="1"/>
</dbReference>
<dbReference type="PANTHER" id="PTHR36449:SF1">
    <property type="entry name" value="ACETYLTRANSFERASE"/>
    <property type="match status" value="1"/>
</dbReference>
<dbReference type="EMBL" id="CM001436">
    <property type="protein sequence ID" value="EHQ34215.1"/>
    <property type="molecule type" value="Genomic_DNA"/>
</dbReference>
<sequence>MELPDNIPKEQLIFSFLSKKDKLSGFDCSESELNEFLVQDALDNQIRKFSVTRLLYWNNNITGYFTLVNDCISIDNLENVDRQDDIIYRKYPALKIARLATDKNFENKGIGTHMVDEIFYIAFKISNSVGCRILTVDSKQNSVTFYQKFGFKRATNSRRETIPMYLDFHSALKQE</sequence>
<feature type="domain" description="N-acetyltransferase" evidence="6">
    <location>
        <begin position="12"/>
        <end position="169"/>
    </location>
</feature>
<keyword evidence="1" id="KW-0678">Repressor</keyword>
<protein>
    <submittedName>
        <fullName evidence="7">GCN5-related N-acetyltransferase</fullName>
    </submittedName>
</protein>
<keyword evidence="8" id="KW-1185">Reference proteome</keyword>
<dbReference type="PROSITE" id="PS51186">
    <property type="entry name" value="GNAT"/>
    <property type="match status" value="1"/>
</dbReference>
<evidence type="ECO:0000259" key="6">
    <source>
        <dbReference type="PROSITE" id="PS51186"/>
    </source>
</evidence>
<accession>H1YYC0</accession>
<dbReference type="Gene3D" id="3.40.630.30">
    <property type="match status" value="1"/>
</dbReference>
<name>H1YYC0_9EURY</name>
<organism evidence="7 8">
    <name type="scientific">Methanoplanus limicola DSM 2279</name>
    <dbReference type="NCBI Taxonomy" id="937775"/>
    <lineage>
        <taxon>Archaea</taxon>
        <taxon>Methanobacteriati</taxon>
        <taxon>Methanobacteriota</taxon>
        <taxon>Stenosarchaea group</taxon>
        <taxon>Methanomicrobia</taxon>
        <taxon>Methanomicrobiales</taxon>
        <taxon>Methanomicrobiaceae</taxon>
        <taxon>Methanoplanus</taxon>
    </lineage>
</organism>
<keyword evidence="3 7" id="KW-0808">Transferase</keyword>
<evidence type="ECO:0000256" key="1">
    <source>
        <dbReference type="ARBA" id="ARBA00022491"/>
    </source>
</evidence>
<dbReference type="OrthoDB" id="106308at2157"/>
<dbReference type="InterPro" id="IPR016181">
    <property type="entry name" value="Acyl_CoA_acyltransferase"/>
</dbReference>
<reference evidence="7 8" key="1">
    <citation type="submission" date="2011-10" db="EMBL/GenBank/DDBJ databases">
        <title>The Improved High-Quality Draft genome of Methanoplanus limicola DSM 2279.</title>
        <authorList>
            <consortium name="US DOE Joint Genome Institute (JGI-PGF)"/>
            <person name="Lucas S."/>
            <person name="Copeland A."/>
            <person name="Lapidus A."/>
            <person name="Glavina del Rio T."/>
            <person name="Dalin E."/>
            <person name="Tice H."/>
            <person name="Bruce D."/>
            <person name="Goodwin L."/>
            <person name="Pitluck S."/>
            <person name="Peters L."/>
            <person name="Mikhailova N."/>
            <person name="Lu M."/>
            <person name="Kyrpides N."/>
            <person name="Mavromatis K."/>
            <person name="Ivanova N."/>
            <person name="Markowitz V."/>
            <person name="Cheng J.-F."/>
            <person name="Hugenholtz P."/>
            <person name="Woyke T."/>
            <person name="Wu D."/>
            <person name="Wirth R."/>
            <person name="Brambilla E.-M."/>
            <person name="Klenk H.-P."/>
            <person name="Eisen J.A."/>
        </authorList>
    </citation>
    <scope>NUCLEOTIDE SEQUENCE [LARGE SCALE GENOMIC DNA]</scope>
    <source>
        <strain evidence="7 8">DSM 2279</strain>
    </source>
</reference>
<dbReference type="Proteomes" id="UP000005741">
    <property type="component" value="Chromosome"/>
</dbReference>
<evidence type="ECO:0000256" key="4">
    <source>
        <dbReference type="ARBA" id="ARBA00023315"/>
    </source>
</evidence>
<evidence type="ECO:0000313" key="8">
    <source>
        <dbReference type="Proteomes" id="UP000005741"/>
    </source>
</evidence>